<protein>
    <submittedName>
        <fullName evidence="1">Uncharacterized protein</fullName>
    </submittedName>
</protein>
<dbReference type="RefSeq" id="WP_274191607.1">
    <property type="nucleotide sequence ID" value="NZ_BAABHN010000029.1"/>
</dbReference>
<name>A0ABV9RHC9_9PSEU</name>
<accession>A0ABV9RHC9</accession>
<dbReference type="Proteomes" id="UP001595909">
    <property type="component" value="Unassembled WGS sequence"/>
</dbReference>
<sequence>MSLSTLPRSVRTPSGPRHEHTRACYWDHLECRWACTPRERTVPAPRRSPER</sequence>
<proteinExistence type="predicted"/>
<evidence type="ECO:0000313" key="2">
    <source>
        <dbReference type="Proteomes" id="UP001595909"/>
    </source>
</evidence>
<keyword evidence="2" id="KW-1185">Reference proteome</keyword>
<organism evidence="1 2">
    <name type="scientific">Actinomycetospora chibensis</name>
    <dbReference type="NCBI Taxonomy" id="663606"/>
    <lineage>
        <taxon>Bacteria</taxon>
        <taxon>Bacillati</taxon>
        <taxon>Actinomycetota</taxon>
        <taxon>Actinomycetes</taxon>
        <taxon>Pseudonocardiales</taxon>
        <taxon>Pseudonocardiaceae</taxon>
        <taxon>Actinomycetospora</taxon>
    </lineage>
</organism>
<comment type="caution">
    <text evidence="1">The sequence shown here is derived from an EMBL/GenBank/DDBJ whole genome shotgun (WGS) entry which is preliminary data.</text>
</comment>
<reference evidence="2" key="1">
    <citation type="journal article" date="2019" name="Int. J. Syst. Evol. Microbiol.">
        <title>The Global Catalogue of Microorganisms (GCM) 10K type strain sequencing project: providing services to taxonomists for standard genome sequencing and annotation.</title>
        <authorList>
            <consortium name="The Broad Institute Genomics Platform"/>
            <consortium name="The Broad Institute Genome Sequencing Center for Infectious Disease"/>
            <person name="Wu L."/>
            <person name="Ma J."/>
        </authorList>
    </citation>
    <scope>NUCLEOTIDE SEQUENCE [LARGE SCALE GENOMIC DNA]</scope>
    <source>
        <strain evidence="2">CCUG 50347</strain>
    </source>
</reference>
<gene>
    <name evidence="1" type="ORF">ACFPEL_14240</name>
</gene>
<dbReference type="EMBL" id="JBHSIM010000029">
    <property type="protein sequence ID" value="MFC4833569.1"/>
    <property type="molecule type" value="Genomic_DNA"/>
</dbReference>
<evidence type="ECO:0000313" key="1">
    <source>
        <dbReference type="EMBL" id="MFC4833569.1"/>
    </source>
</evidence>